<protein>
    <submittedName>
        <fullName evidence="2">Uncharacterized protein</fullName>
    </submittedName>
</protein>
<dbReference type="EMBL" id="JABANO010000948">
    <property type="protein sequence ID" value="KAF4758816.1"/>
    <property type="molecule type" value="Genomic_DNA"/>
</dbReference>
<comment type="caution">
    <text evidence="2">The sequence shown here is derived from an EMBL/GenBank/DDBJ whole genome shotgun (WGS) entry which is preliminary data.</text>
</comment>
<accession>A0A7J6UP51</accession>
<feature type="compositionally biased region" description="Polar residues" evidence="1">
    <location>
        <begin position="17"/>
        <end position="28"/>
    </location>
</feature>
<feature type="non-terminal residue" evidence="2">
    <location>
        <position position="132"/>
    </location>
</feature>
<reference evidence="2 3" key="1">
    <citation type="submission" date="2020-04" db="EMBL/GenBank/DDBJ databases">
        <title>Perkinsus olseni comparative genomics.</title>
        <authorList>
            <person name="Bogema D.R."/>
        </authorList>
    </citation>
    <scope>NUCLEOTIDE SEQUENCE [LARGE SCALE GENOMIC DNA]</scope>
    <source>
        <strain evidence="2 3">ATCC PRA-207</strain>
    </source>
</reference>
<sequence length="132" mass="13574">MSTTLLDLEDLLGSDEPANSRSLGNEQGQEIAKEAAALDKLDDLVTSTQPFPEGTSAGGVKDARVVDQQHGPTTSSTTEETMITPVRADTAATPEGLLSGSVEGIIGDGAKESSSSQSRSLMSSSQLHISLG</sequence>
<proteinExistence type="predicted"/>
<keyword evidence="3" id="KW-1185">Reference proteome</keyword>
<evidence type="ECO:0000313" key="2">
    <source>
        <dbReference type="EMBL" id="KAF4758816.1"/>
    </source>
</evidence>
<dbReference type="Proteomes" id="UP000553632">
    <property type="component" value="Unassembled WGS sequence"/>
</dbReference>
<dbReference type="AlphaFoldDB" id="A0A7J6UP51"/>
<gene>
    <name evidence="2" type="ORF">FOZ63_001019</name>
</gene>
<feature type="region of interest" description="Disordered" evidence="1">
    <location>
        <begin position="1"/>
        <end position="29"/>
    </location>
</feature>
<evidence type="ECO:0000313" key="3">
    <source>
        <dbReference type="Proteomes" id="UP000553632"/>
    </source>
</evidence>
<feature type="region of interest" description="Disordered" evidence="1">
    <location>
        <begin position="46"/>
        <end position="132"/>
    </location>
</feature>
<organism evidence="2 3">
    <name type="scientific">Perkinsus olseni</name>
    <name type="common">Perkinsus atlanticus</name>
    <dbReference type="NCBI Taxonomy" id="32597"/>
    <lineage>
        <taxon>Eukaryota</taxon>
        <taxon>Sar</taxon>
        <taxon>Alveolata</taxon>
        <taxon>Perkinsozoa</taxon>
        <taxon>Perkinsea</taxon>
        <taxon>Perkinsida</taxon>
        <taxon>Perkinsidae</taxon>
        <taxon>Perkinsus</taxon>
    </lineage>
</organism>
<feature type="compositionally biased region" description="Low complexity" evidence="1">
    <location>
        <begin position="113"/>
        <end position="132"/>
    </location>
</feature>
<evidence type="ECO:0000256" key="1">
    <source>
        <dbReference type="SAM" id="MobiDB-lite"/>
    </source>
</evidence>
<name>A0A7J6UP51_PEROL</name>